<dbReference type="Gene3D" id="3.40.50.300">
    <property type="entry name" value="P-loop containing nucleotide triphosphate hydrolases"/>
    <property type="match status" value="1"/>
</dbReference>
<evidence type="ECO:0000313" key="4">
    <source>
        <dbReference type="Proteomes" id="UP000053989"/>
    </source>
</evidence>
<dbReference type="CDD" id="cd00882">
    <property type="entry name" value="Ras_like_GTPase"/>
    <property type="match status" value="1"/>
</dbReference>
<evidence type="ECO:0000313" key="3">
    <source>
        <dbReference type="EMBL" id="KIM56895.1"/>
    </source>
</evidence>
<feature type="domain" description="G" evidence="2">
    <location>
        <begin position="9"/>
        <end position="72"/>
    </location>
</feature>
<accession>A0A0C3D818</accession>
<dbReference type="GO" id="GO:0005525">
    <property type="term" value="F:GTP binding"/>
    <property type="evidence" value="ECO:0007669"/>
    <property type="project" value="InterPro"/>
</dbReference>
<dbReference type="AlphaFoldDB" id="A0A0C3D818"/>
<dbReference type="HOGENOM" id="CLU_018003_2_0_1"/>
<evidence type="ECO:0000256" key="1">
    <source>
        <dbReference type="SAM" id="MobiDB-lite"/>
    </source>
</evidence>
<gene>
    <name evidence="3" type="ORF">SCLCIDRAFT_131627</name>
</gene>
<dbReference type="InterPro" id="IPR006073">
    <property type="entry name" value="GTP-bd"/>
</dbReference>
<dbReference type="SUPFAM" id="SSF52540">
    <property type="entry name" value="P-loop containing nucleoside triphosphate hydrolases"/>
    <property type="match status" value="1"/>
</dbReference>
<dbReference type="STRING" id="1036808.A0A0C3D818"/>
<proteinExistence type="predicted"/>
<sequence length="291" mass="33096">MLIPSPFRVMGSTGSGKTTFINLASGSDLRVGMGLESCTNEVQTSVPFSVGGRQVLLLDTPGFDDTTMTDTDVLRIISAYLVTMNKQGARLVGVIYMQRISDFKVGGSARRDLRMFQELCGEEAYENVIVVTNMWSQVPKEDGEAREIELQTKDIFYKPILDRKGIMERHDNTRESAHRILEKLIHKEPAVLRIQRELAEGTDITQTAAFRQLDRELSELALQHQKNLDQLKADMARAEQEMDEETQSELAEEKQKLEDELRRTQTQASRLASDYQAELRKIEEKLNVREV</sequence>
<dbReference type="Pfam" id="PF01926">
    <property type="entry name" value="MMR_HSR1"/>
    <property type="match status" value="1"/>
</dbReference>
<feature type="region of interest" description="Disordered" evidence="1">
    <location>
        <begin position="236"/>
        <end position="272"/>
    </location>
</feature>
<dbReference type="Proteomes" id="UP000053989">
    <property type="component" value="Unassembled WGS sequence"/>
</dbReference>
<dbReference type="EMBL" id="KN822108">
    <property type="protein sequence ID" value="KIM56895.1"/>
    <property type="molecule type" value="Genomic_DNA"/>
</dbReference>
<dbReference type="InParanoid" id="A0A0C3D818"/>
<dbReference type="InterPro" id="IPR027417">
    <property type="entry name" value="P-loop_NTPase"/>
</dbReference>
<evidence type="ECO:0000259" key="2">
    <source>
        <dbReference type="Pfam" id="PF01926"/>
    </source>
</evidence>
<reference evidence="4" key="2">
    <citation type="submission" date="2015-01" db="EMBL/GenBank/DDBJ databases">
        <title>Evolutionary Origins and Diversification of the Mycorrhizal Mutualists.</title>
        <authorList>
            <consortium name="DOE Joint Genome Institute"/>
            <consortium name="Mycorrhizal Genomics Consortium"/>
            <person name="Kohler A."/>
            <person name="Kuo A."/>
            <person name="Nagy L.G."/>
            <person name="Floudas D."/>
            <person name="Copeland A."/>
            <person name="Barry K.W."/>
            <person name="Cichocki N."/>
            <person name="Veneault-Fourrey C."/>
            <person name="LaButti K."/>
            <person name="Lindquist E.A."/>
            <person name="Lipzen A."/>
            <person name="Lundell T."/>
            <person name="Morin E."/>
            <person name="Murat C."/>
            <person name="Riley R."/>
            <person name="Ohm R."/>
            <person name="Sun H."/>
            <person name="Tunlid A."/>
            <person name="Henrissat B."/>
            <person name="Grigoriev I.V."/>
            <person name="Hibbett D.S."/>
            <person name="Martin F."/>
        </authorList>
    </citation>
    <scope>NUCLEOTIDE SEQUENCE [LARGE SCALE GENOMIC DNA]</scope>
    <source>
        <strain evidence="4">Foug A</strain>
    </source>
</reference>
<dbReference type="OrthoDB" id="8954335at2759"/>
<keyword evidence="4" id="KW-1185">Reference proteome</keyword>
<feature type="compositionally biased region" description="Basic and acidic residues" evidence="1">
    <location>
        <begin position="251"/>
        <end position="263"/>
    </location>
</feature>
<reference evidence="3 4" key="1">
    <citation type="submission" date="2014-04" db="EMBL/GenBank/DDBJ databases">
        <authorList>
            <consortium name="DOE Joint Genome Institute"/>
            <person name="Kuo A."/>
            <person name="Kohler A."/>
            <person name="Nagy L.G."/>
            <person name="Floudas D."/>
            <person name="Copeland A."/>
            <person name="Barry K.W."/>
            <person name="Cichocki N."/>
            <person name="Veneault-Fourrey C."/>
            <person name="LaButti K."/>
            <person name="Lindquist E.A."/>
            <person name="Lipzen A."/>
            <person name="Lundell T."/>
            <person name="Morin E."/>
            <person name="Murat C."/>
            <person name="Sun H."/>
            <person name="Tunlid A."/>
            <person name="Henrissat B."/>
            <person name="Grigoriev I.V."/>
            <person name="Hibbett D.S."/>
            <person name="Martin F."/>
            <person name="Nordberg H.P."/>
            <person name="Cantor M.N."/>
            <person name="Hua S.X."/>
        </authorList>
    </citation>
    <scope>NUCLEOTIDE SEQUENCE [LARGE SCALE GENOMIC DNA]</scope>
    <source>
        <strain evidence="3 4">Foug A</strain>
    </source>
</reference>
<name>A0A0C3D818_9AGAM</name>
<organism evidence="3 4">
    <name type="scientific">Scleroderma citrinum Foug A</name>
    <dbReference type="NCBI Taxonomy" id="1036808"/>
    <lineage>
        <taxon>Eukaryota</taxon>
        <taxon>Fungi</taxon>
        <taxon>Dikarya</taxon>
        <taxon>Basidiomycota</taxon>
        <taxon>Agaricomycotina</taxon>
        <taxon>Agaricomycetes</taxon>
        <taxon>Agaricomycetidae</taxon>
        <taxon>Boletales</taxon>
        <taxon>Sclerodermatineae</taxon>
        <taxon>Sclerodermataceae</taxon>
        <taxon>Scleroderma</taxon>
    </lineage>
</organism>
<protein>
    <recommendedName>
        <fullName evidence="2">G domain-containing protein</fullName>
    </recommendedName>
</protein>